<proteinExistence type="predicted"/>
<dbReference type="SUPFAM" id="SSF53756">
    <property type="entry name" value="UDP-Glycosyltransferase/glycogen phosphorylase"/>
    <property type="match status" value="1"/>
</dbReference>
<evidence type="ECO:0000313" key="2">
    <source>
        <dbReference type="EMBL" id="APX26358.1"/>
    </source>
</evidence>
<dbReference type="AlphaFoldDB" id="A0A1U7DE06"/>
<dbReference type="Proteomes" id="UP000186559">
    <property type="component" value="Plasmid pTPRO6"/>
</dbReference>
<keyword evidence="2" id="KW-0328">Glycosyltransferase</keyword>
<dbReference type="InterPro" id="IPR038577">
    <property type="entry name" value="GT10-like_C_sf"/>
</dbReference>
<keyword evidence="2" id="KW-0808">Transferase</keyword>
<name>A0A1U7DE06_9RHOB</name>
<evidence type="ECO:0000259" key="1">
    <source>
        <dbReference type="Pfam" id="PF00852"/>
    </source>
</evidence>
<geneLocation type="plasmid" evidence="3">
    <name>ptpro6</name>
</geneLocation>
<dbReference type="InterPro" id="IPR055270">
    <property type="entry name" value="Glyco_tran_10_C"/>
</dbReference>
<sequence length="348" mass="38582">MIRLCPFGDYAHRQPLAYPAIRAACAGRIEVVDDIARADIVAVSHTKDLDRHAEVLKARIGPDQRLVLLSEEPFWDTVWDPDPLSREGTRETSRGPLRFTRLTHLTSDIYRFDRIPYFLLTDPAYARRYAGLFARNAARGAERWRALWAAAPWQAGFMAEARDNPKYDRGFPQAGVAGLSSRRTRIARACGTRSLRLGHGWQPGPRRQALRDWHLDKLVRLDGQCRLFSAIENTLHPDYVTEKPFDALAMGAVPLVEAGPGHRLHELLPEGGLWDLKGLPPTEAAAAIDSWDPATTDPAPYMAAQRRMAALFADPAILRAEYDRLARALEAALAGVCDSPAPALSPAG</sequence>
<evidence type="ECO:0000313" key="3">
    <source>
        <dbReference type="Proteomes" id="UP000186559"/>
    </source>
</evidence>
<keyword evidence="3" id="KW-1185">Reference proteome</keyword>
<protein>
    <submittedName>
        <fullName evidence="2">Glycosyltransferase family 10 (Fucosyltransferase) C-term</fullName>
    </submittedName>
</protein>
<feature type="domain" description="Fucosyltransferase C-terminal" evidence="1">
    <location>
        <begin position="217"/>
        <end position="271"/>
    </location>
</feature>
<dbReference type="Gene3D" id="3.40.50.11660">
    <property type="entry name" value="Glycosyl transferase family 10, C-terminal domain"/>
    <property type="match status" value="1"/>
</dbReference>
<dbReference type="EMBL" id="CP014802">
    <property type="protein sequence ID" value="APX26358.1"/>
    <property type="molecule type" value="Genomic_DNA"/>
</dbReference>
<dbReference type="Pfam" id="PF00852">
    <property type="entry name" value="Glyco_transf_10"/>
    <property type="match status" value="1"/>
</dbReference>
<dbReference type="KEGG" id="tpro:Ga0080559_TMP5258"/>
<dbReference type="RefSeq" id="WP_076625990.1">
    <property type="nucleotide sequence ID" value="NZ_BMEW01000010.1"/>
</dbReference>
<gene>
    <name evidence="2" type="ORF">Ga0080559_TMP5258</name>
</gene>
<organism evidence="2 3">
    <name type="scientific">Salipiger profundus</name>
    <dbReference type="NCBI Taxonomy" id="1229727"/>
    <lineage>
        <taxon>Bacteria</taxon>
        <taxon>Pseudomonadati</taxon>
        <taxon>Pseudomonadota</taxon>
        <taxon>Alphaproteobacteria</taxon>
        <taxon>Rhodobacterales</taxon>
        <taxon>Roseobacteraceae</taxon>
        <taxon>Salipiger</taxon>
    </lineage>
</organism>
<accession>A0A1U7DE06</accession>
<keyword evidence="2" id="KW-0614">Plasmid</keyword>
<dbReference type="GO" id="GO:0016757">
    <property type="term" value="F:glycosyltransferase activity"/>
    <property type="evidence" value="ECO:0007669"/>
    <property type="project" value="UniProtKB-KW"/>
</dbReference>
<reference evidence="2 3" key="1">
    <citation type="submission" date="2016-03" db="EMBL/GenBank/DDBJ databases">
        <title>Deep-sea bacteria in the southern Pacific.</title>
        <authorList>
            <person name="Tang K."/>
        </authorList>
    </citation>
    <scope>NUCLEOTIDE SEQUENCE [LARGE SCALE GENOMIC DNA]</scope>
    <source>
        <strain evidence="2 3">JLT2016</strain>
        <plasmid evidence="3">Plasmid ptpro6</plasmid>
    </source>
</reference>